<dbReference type="AlphaFoldDB" id="A0A6G8QDL9"/>
<evidence type="ECO:0000256" key="1">
    <source>
        <dbReference type="SAM" id="Phobius"/>
    </source>
</evidence>
<feature type="transmembrane region" description="Helical" evidence="1">
    <location>
        <begin position="99"/>
        <end position="117"/>
    </location>
</feature>
<reference evidence="3 4" key="1">
    <citation type="submission" date="2019-10" db="EMBL/GenBank/DDBJ databases">
        <title>Rubrobacter sp nov SCSIO 52090 isolated from a deep-sea sediment in the South China Sea.</title>
        <authorList>
            <person name="Chen R.W."/>
        </authorList>
    </citation>
    <scope>NUCLEOTIDE SEQUENCE [LARGE SCALE GENOMIC DNA]</scope>
    <source>
        <strain evidence="3 4">SCSIO 52909</strain>
    </source>
</reference>
<evidence type="ECO:0000259" key="2">
    <source>
        <dbReference type="Pfam" id="PF16927"/>
    </source>
</evidence>
<keyword evidence="1" id="KW-1133">Transmembrane helix</keyword>
<dbReference type="Pfam" id="PF16927">
    <property type="entry name" value="HisKA_7TM"/>
    <property type="match status" value="1"/>
</dbReference>
<feature type="transmembrane region" description="Helical" evidence="1">
    <location>
        <begin position="66"/>
        <end position="87"/>
    </location>
</feature>
<name>A0A6G8QDL9_9ACTN</name>
<evidence type="ECO:0000313" key="4">
    <source>
        <dbReference type="Proteomes" id="UP000501452"/>
    </source>
</evidence>
<keyword evidence="1" id="KW-0472">Membrane</keyword>
<dbReference type="InterPro" id="IPR031621">
    <property type="entry name" value="HisKA_7TM"/>
</dbReference>
<feature type="domain" description="Histidine kinase N-terminal 7TM region" evidence="2">
    <location>
        <begin position="11"/>
        <end position="235"/>
    </location>
</feature>
<organism evidence="3 4">
    <name type="scientific">Rubrobacter tropicus</name>
    <dbReference type="NCBI Taxonomy" id="2653851"/>
    <lineage>
        <taxon>Bacteria</taxon>
        <taxon>Bacillati</taxon>
        <taxon>Actinomycetota</taxon>
        <taxon>Rubrobacteria</taxon>
        <taxon>Rubrobacterales</taxon>
        <taxon>Rubrobacteraceae</taxon>
        <taxon>Rubrobacter</taxon>
    </lineage>
</organism>
<dbReference type="EMBL" id="CP045119">
    <property type="protein sequence ID" value="QIN84347.1"/>
    <property type="molecule type" value="Genomic_DNA"/>
</dbReference>
<dbReference type="KEGG" id="rub:GBA63_18150"/>
<feature type="transmembrane region" description="Helical" evidence="1">
    <location>
        <begin position="6"/>
        <end position="27"/>
    </location>
</feature>
<gene>
    <name evidence="3" type="ORF">GBA63_18150</name>
</gene>
<protein>
    <recommendedName>
        <fullName evidence="2">Histidine kinase N-terminal 7TM region domain-containing protein</fullName>
    </recommendedName>
</protein>
<keyword evidence="4" id="KW-1185">Reference proteome</keyword>
<accession>A0A6G8QDL9</accession>
<dbReference type="RefSeq" id="WP_166178435.1">
    <property type="nucleotide sequence ID" value="NZ_CP045119.1"/>
</dbReference>
<proteinExistence type="predicted"/>
<feature type="transmembrane region" description="Helical" evidence="1">
    <location>
        <begin position="181"/>
        <end position="200"/>
    </location>
</feature>
<keyword evidence="1" id="KW-0812">Transmembrane</keyword>
<dbReference type="Proteomes" id="UP000501452">
    <property type="component" value="Chromosome"/>
</dbReference>
<feature type="transmembrane region" description="Helical" evidence="1">
    <location>
        <begin position="212"/>
        <end position="231"/>
    </location>
</feature>
<feature type="transmembrane region" description="Helical" evidence="1">
    <location>
        <begin position="34"/>
        <end position="54"/>
    </location>
</feature>
<evidence type="ECO:0000313" key="3">
    <source>
        <dbReference type="EMBL" id="QIN84347.1"/>
    </source>
</evidence>
<feature type="transmembrane region" description="Helical" evidence="1">
    <location>
        <begin position="148"/>
        <end position="169"/>
    </location>
</feature>
<sequence>MGWQLSPYFYLLVASGVFSAALAGYVWTRRGAPGARTLAVLMAGVSVWALGYALESGAPDVGAKIFWAKVQYFGISTVPLAWLAFCVRYTGREGWLTRGNLALLAVVPLVTLALVWTNGAHNLVWASTASDLSRAFPALAFEYGPWFYVYWIFSQILILAGTVFLLPALARSLRLYRRQGVALLVAAAIPWVGNVVYVLGLIPVPGLDPTPFAFLLGGGALVIGLFGFRLLDLVPVARGTSSRGWATA</sequence>